<dbReference type="Pfam" id="PF14325">
    <property type="entry name" value="DUF4383"/>
    <property type="match status" value="1"/>
</dbReference>
<sequence length="138" mass="14581">MTVRNFARWIGIVFILVGILGFIPGITQMMTDSSDLRVDTSNGMLLGLFHVNLIHNLVHILLGLWGVASAGRTDSAVAYARGITYIYAILAVLGLIPATNTLFGLAPIGGADVGLHIVLAAIAAYFGWGVRDSSTARA</sequence>
<dbReference type="AlphaFoldDB" id="A0AAU7UDC4"/>
<feature type="transmembrane region" description="Helical" evidence="1">
    <location>
        <begin position="6"/>
        <end position="23"/>
    </location>
</feature>
<gene>
    <name evidence="2" type="ORF">ABOD76_07075</name>
</gene>
<dbReference type="KEGG" id="dsc:ABOD76_07075"/>
<dbReference type="EMBL" id="CP158299">
    <property type="protein sequence ID" value="XBV86054.1"/>
    <property type="molecule type" value="Genomic_DNA"/>
</dbReference>
<feature type="transmembrane region" description="Helical" evidence="1">
    <location>
        <begin position="113"/>
        <end position="130"/>
    </location>
</feature>
<protein>
    <submittedName>
        <fullName evidence="2">DUF4383 domain-containing protein</fullName>
    </submittedName>
</protein>
<reference evidence="2" key="1">
    <citation type="submission" date="2024-06" db="EMBL/GenBank/DDBJ databases">
        <title>Draft Genome Sequence of Deinococcus sonorensis Type Strain KR-87, a Biofilm Producing Representative of the Genus Deinococcus.</title>
        <authorList>
            <person name="Boren L.S."/>
            <person name="Grosso R.A."/>
            <person name="Hugenberg-Cox A.N."/>
            <person name="Hill J.T.E."/>
            <person name="Albert C.M."/>
            <person name="Tuohy J.M."/>
        </authorList>
    </citation>
    <scope>NUCLEOTIDE SEQUENCE</scope>
    <source>
        <strain evidence="2">KR-87</strain>
    </source>
</reference>
<dbReference type="RefSeq" id="WP_350244105.1">
    <property type="nucleotide sequence ID" value="NZ_CP158299.1"/>
</dbReference>
<keyword evidence="1" id="KW-1133">Transmembrane helix</keyword>
<evidence type="ECO:0000313" key="2">
    <source>
        <dbReference type="EMBL" id="XBV86054.1"/>
    </source>
</evidence>
<proteinExistence type="predicted"/>
<feature type="transmembrane region" description="Helical" evidence="1">
    <location>
        <begin position="44"/>
        <end position="65"/>
    </location>
</feature>
<organism evidence="2">
    <name type="scientific">Deinococcus sonorensis KR-87</name>
    <dbReference type="NCBI Taxonomy" id="694439"/>
    <lineage>
        <taxon>Bacteria</taxon>
        <taxon>Thermotogati</taxon>
        <taxon>Deinococcota</taxon>
        <taxon>Deinococci</taxon>
        <taxon>Deinococcales</taxon>
        <taxon>Deinococcaceae</taxon>
        <taxon>Deinococcus</taxon>
    </lineage>
</organism>
<evidence type="ECO:0000256" key="1">
    <source>
        <dbReference type="SAM" id="Phobius"/>
    </source>
</evidence>
<feature type="transmembrane region" description="Helical" evidence="1">
    <location>
        <begin position="85"/>
        <end position="106"/>
    </location>
</feature>
<keyword evidence="1" id="KW-0812">Transmembrane</keyword>
<keyword evidence="1" id="KW-0472">Membrane</keyword>
<name>A0AAU7UDC4_9DEIO</name>
<accession>A0AAU7UDC4</accession>